<keyword evidence="2" id="KW-1185">Reference proteome</keyword>
<reference evidence="1 2" key="1">
    <citation type="submission" date="2015-07" db="EMBL/GenBank/DDBJ databases">
        <title>Emmonsia species relationships and genome sequence.</title>
        <authorList>
            <person name="Cuomo C.A."/>
            <person name="Schwartz I.S."/>
            <person name="Kenyon C."/>
            <person name="de Hoog G.S."/>
            <person name="Govender N.P."/>
            <person name="Botha A."/>
            <person name="Moreno L."/>
            <person name="de Vries M."/>
            <person name="Munoz J.F."/>
            <person name="Stielow J.B."/>
        </authorList>
    </citation>
    <scope>NUCLEOTIDE SEQUENCE [LARGE SCALE GENOMIC DNA]</scope>
    <source>
        <strain evidence="1 2">CBS 136260</strain>
    </source>
</reference>
<gene>
    <name evidence="1" type="ORF">ACJ72_06728</name>
</gene>
<dbReference type="OrthoDB" id="4843387at2759"/>
<accession>A0A1B7NQA7</accession>
<protein>
    <submittedName>
        <fullName evidence="1">Uncharacterized protein</fullName>
    </submittedName>
</protein>
<dbReference type="Proteomes" id="UP000091918">
    <property type="component" value="Unassembled WGS sequence"/>
</dbReference>
<sequence length="66" mass="7767">MAGQKSIGGFYMKQLRKKDERHLNQSKIDRIIESMPRRMEAVIKAMGNTSVWFEILTWLRTTRSVP</sequence>
<proteinExistence type="predicted"/>
<dbReference type="AlphaFoldDB" id="A0A1B7NQA7"/>
<dbReference type="EMBL" id="LGUA01001225">
    <property type="protein sequence ID" value="OAX78958.1"/>
    <property type="molecule type" value="Genomic_DNA"/>
</dbReference>
<comment type="caution">
    <text evidence="1">The sequence shown here is derived from an EMBL/GenBank/DDBJ whole genome shotgun (WGS) entry which is preliminary data.</text>
</comment>
<evidence type="ECO:0000313" key="1">
    <source>
        <dbReference type="EMBL" id="OAX78958.1"/>
    </source>
</evidence>
<organism evidence="1 2">
    <name type="scientific">Emergomyces africanus</name>
    <dbReference type="NCBI Taxonomy" id="1955775"/>
    <lineage>
        <taxon>Eukaryota</taxon>
        <taxon>Fungi</taxon>
        <taxon>Dikarya</taxon>
        <taxon>Ascomycota</taxon>
        <taxon>Pezizomycotina</taxon>
        <taxon>Eurotiomycetes</taxon>
        <taxon>Eurotiomycetidae</taxon>
        <taxon>Onygenales</taxon>
        <taxon>Ajellomycetaceae</taxon>
        <taxon>Emergomyces</taxon>
    </lineage>
</organism>
<name>A0A1B7NQA7_9EURO</name>
<evidence type="ECO:0000313" key="2">
    <source>
        <dbReference type="Proteomes" id="UP000091918"/>
    </source>
</evidence>